<name>A0A1R0GLQ3_9FUNG</name>
<comment type="caution">
    <text evidence="1">The sequence shown here is derived from an EMBL/GenBank/DDBJ whole genome shotgun (WGS) entry which is preliminary data.</text>
</comment>
<dbReference type="AlphaFoldDB" id="A0A1R0GLQ3"/>
<protein>
    <submittedName>
        <fullName evidence="1">Uncharacterized protein</fullName>
    </submittedName>
</protein>
<keyword evidence="2" id="KW-1185">Reference proteome</keyword>
<dbReference type="Proteomes" id="UP000187455">
    <property type="component" value="Unassembled WGS sequence"/>
</dbReference>
<sequence>MLTGVDPRFQTVVVRRYLRTGNDLSTCLSVHRLLFHVITTLSICNSTKEGPIGQRLTRRLGSELKNPQ</sequence>
<reference evidence="1 2" key="1">
    <citation type="journal article" date="2016" name="Mol. Biol. Evol.">
        <title>Genome-Wide Survey of Gut Fungi (Harpellales) Reveals the First Horizontally Transferred Ubiquitin Gene from a Mosquito Host.</title>
        <authorList>
            <person name="Wang Y."/>
            <person name="White M.M."/>
            <person name="Kvist S."/>
            <person name="Moncalvo J.M."/>
        </authorList>
    </citation>
    <scope>NUCLEOTIDE SEQUENCE [LARGE SCALE GENOMIC DNA]</scope>
    <source>
        <strain evidence="1 2">ALG-7-W6</strain>
    </source>
</reference>
<evidence type="ECO:0000313" key="1">
    <source>
        <dbReference type="EMBL" id="OLY77812.1"/>
    </source>
</evidence>
<gene>
    <name evidence="1" type="ORF">AYI68_g8152</name>
</gene>
<proteinExistence type="predicted"/>
<accession>A0A1R0GLQ3</accession>
<evidence type="ECO:0000313" key="2">
    <source>
        <dbReference type="Proteomes" id="UP000187455"/>
    </source>
</evidence>
<organism evidence="1 2">
    <name type="scientific">Smittium mucronatum</name>
    <dbReference type="NCBI Taxonomy" id="133383"/>
    <lineage>
        <taxon>Eukaryota</taxon>
        <taxon>Fungi</taxon>
        <taxon>Fungi incertae sedis</taxon>
        <taxon>Zoopagomycota</taxon>
        <taxon>Kickxellomycotina</taxon>
        <taxon>Harpellomycetes</taxon>
        <taxon>Harpellales</taxon>
        <taxon>Legeriomycetaceae</taxon>
        <taxon>Smittium</taxon>
    </lineage>
</organism>
<dbReference type="EMBL" id="LSSL01007650">
    <property type="protein sequence ID" value="OLY77812.1"/>
    <property type="molecule type" value="Genomic_DNA"/>
</dbReference>